<gene>
    <name evidence="1" type="ORF">DK389_25195</name>
</gene>
<evidence type="ECO:0000313" key="2">
    <source>
        <dbReference type="Proteomes" id="UP000245926"/>
    </source>
</evidence>
<dbReference type="KEGG" id="mets:DK389_25195"/>
<organism evidence="1 2">
    <name type="scientific">Methylobacterium durans</name>
    <dbReference type="NCBI Taxonomy" id="2202825"/>
    <lineage>
        <taxon>Bacteria</taxon>
        <taxon>Pseudomonadati</taxon>
        <taxon>Pseudomonadota</taxon>
        <taxon>Alphaproteobacteria</taxon>
        <taxon>Hyphomicrobiales</taxon>
        <taxon>Methylobacteriaceae</taxon>
        <taxon>Methylobacterium</taxon>
    </lineage>
</organism>
<reference evidence="2" key="1">
    <citation type="submission" date="2018-05" db="EMBL/GenBank/DDBJ databases">
        <title>Complete Genome Sequence of Methylobacterium sp. 17SD2-17.</title>
        <authorList>
            <person name="Srinivasan S."/>
        </authorList>
    </citation>
    <scope>NUCLEOTIDE SEQUENCE [LARGE SCALE GENOMIC DNA]</scope>
    <source>
        <strain evidence="2">17SD2-17</strain>
    </source>
</reference>
<dbReference type="OrthoDB" id="7998648at2"/>
<dbReference type="EMBL" id="CP029550">
    <property type="protein sequence ID" value="AWN43192.1"/>
    <property type="molecule type" value="Genomic_DNA"/>
</dbReference>
<name>A0A2U8WD47_9HYPH</name>
<accession>A0A2U8WD47</accession>
<protein>
    <submittedName>
        <fullName evidence="1">Uncharacterized protein</fullName>
    </submittedName>
</protein>
<keyword evidence="2" id="KW-1185">Reference proteome</keyword>
<dbReference type="Proteomes" id="UP000245926">
    <property type="component" value="Chromosome"/>
</dbReference>
<dbReference type="AlphaFoldDB" id="A0A2U8WD47"/>
<proteinExistence type="predicted"/>
<evidence type="ECO:0000313" key="1">
    <source>
        <dbReference type="EMBL" id="AWN43192.1"/>
    </source>
</evidence>
<sequence length="87" mass="9486">MSTTNGSGSERLGELIRLAIDLSDRVLMARLADQEIPTRQLRALVEAAMLLHERGESWPALLNQALYELSGTTEESFSEGGGLQIVT</sequence>